<gene>
    <name evidence="1" type="ORF">J3U87_25110</name>
</gene>
<evidence type="ECO:0000313" key="2">
    <source>
        <dbReference type="Proteomes" id="UP000663929"/>
    </source>
</evidence>
<dbReference type="EMBL" id="CP071793">
    <property type="protein sequence ID" value="QTD48876.1"/>
    <property type="molecule type" value="Genomic_DNA"/>
</dbReference>
<dbReference type="KEGG" id="scor:J3U87_25110"/>
<reference evidence="1" key="1">
    <citation type="submission" date="2021-03" db="EMBL/GenBank/DDBJ databases">
        <title>Acanthopleuribacteraceae sp. M133.</title>
        <authorList>
            <person name="Wang G."/>
        </authorList>
    </citation>
    <scope>NUCLEOTIDE SEQUENCE</scope>
    <source>
        <strain evidence="1">M133</strain>
    </source>
</reference>
<dbReference type="Proteomes" id="UP000663929">
    <property type="component" value="Chromosome"/>
</dbReference>
<organism evidence="1 2">
    <name type="scientific">Sulfidibacter corallicola</name>
    <dbReference type="NCBI Taxonomy" id="2818388"/>
    <lineage>
        <taxon>Bacteria</taxon>
        <taxon>Pseudomonadati</taxon>
        <taxon>Acidobacteriota</taxon>
        <taxon>Holophagae</taxon>
        <taxon>Acanthopleuribacterales</taxon>
        <taxon>Acanthopleuribacteraceae</taxon>
        <taxon>Sulfidibacter</taxon>
    </lineage>
</organism>
<dbReference type="RefSeq" id="WP_237378526.1">
    <property type="nucleotide sequence ID" value="NZ_CP071793.1"/>
</dbReference>
<proteinExistence type="predicted"/>
<name>A0A8A4TG24_SULCO</name>
<evidence type="ECO:0000313" key="1">
    <source>
        <dbReference type="EMBL" id="QTD48876.1"/>
    </source>
</evidence>
<protein>
    <submittedName>
        <fullName evidence="1">Uncharacterized protein</fullName>
    </submittedName>
</protein>
<sequence length="96" mass="10612">MTNQKIQTADLTPGCTLEEMIEADFRDGDKMEVICDKVTIVDTHKDALRKCSRCIPTNGPTTSGHQLVEQMVTTRIFMDAKQLVGWTGISPADNAQ</sequence>
<keyword evidence="2" id="KW-1185">Reference proteome</keyword>
<dbReference type="AlphaFoldDB" id="A0A8A4TG24"/>
<accession>A0A8A4TG24</accession>